<feature type="domain" description="GGDEF" evidence="1">
    <location>
        <begin position="166"/>
        <end position="212"/>
    </location>
</feature>
<evidence type="ECO:0000313" key="3">
    <source>
        <dbReference type="Proteomes" id="UP000823632"/>
    </source>
</evidence>
<dbReference type="Proteomes" id="UP000823632">
    <property type="component" value="Unassembled WGS sequence"/>
</dbReference>
<dbReference type="SUPFAM" id="SSF52172">
    <property type="entry name" value="CheY-like"/>
    <property type="match status" value="1"/>
</dbReference>
<accession>A0A9D9DRV6</accession>
<dbReference type="EMBL" id="JADIND010000175">
    <property type="protein sequence ID" value="MBO8431296.1"/>
    <property type="molecule type" value="Genomic_DNA"/>
</dbReference>
<dbReference type="InterPro" id="IPR000160">
    <property type="entry name" value="GGDEF_dom"/>
</dbReference>
<proteinExistence type="predicted"/>
<reference evidence="2" key="2">
    <citation type="journal article" date="2021" name="PeerJ">
        <title>Extensive microbial diversity within the chicken gut microbiome revealed by metagenomics and culture.</title>
        <authorList>
            <person name="Gilroy R."/>
            <person name="Ravi A."/>
            <person name="Getino M."/>
            <person name="Pursley I."/>
            <person name="Horton D.L."/>
            <person name="Alikhan N.F."/>
            <person name="Baker D."/>
            <person name="Gharbi K."/>
            <person name="Hall N."/>
            <person name="Watson M."/>
            <person name="Adriaenssens E.M."/>
            <person name="Foster-Nyarko E."/>
            <person name="Jarju S."/>
            <person name="Secka A."/>
            <person name="Antonio M."/>
            <person name="Oren A."/>
            <person name="Chaudhuri R.R."/>
            <person name="La Ragione R."/>
            <person name="Hildebrand F."/>
            <person name="Pallen M.J."/>
        </authorList>
    </citation>
    <scope>NUCLEOTIDE SEQUENCE</scope>
    <source>
        <strain evidence="2">10192</strain>
    </source>
</reference>
<organism evidence="2 3">
    <name type="scientific">Candidatus Scatousia excrementipullorum</name>
    <dbReference type="NCBI Taxonomy" id="2840936"/>
    <lineage>
        <taxon>Bacteria</taxon>
        <taxon>Candidatus Scatousia</taxon>
    </lineage>
</organism>
<feature type="non-terminal residue" evidence="2">
    <location>
        <position position="212"/>
    </location>
</feature>
<sequence length="212" mass="24266">MNNILLVTNNKNMVDMFAGKLILLRNTDRVAYCDYEDAPDIVFANNPALVILHENEDFNKTINLIKYIKTRNCSILLLVDKYDRNNVLTAYDEGIDDYFLTGSDPSEISIRTINCLRKNSVNNKTNEYIKYLKKYGIISEISGFYSKKHAADIFEENILSKDYSKGALTIIAANEDEKTTDIYQQMIDAIKRSIRTNDLVSHYGGTKFCILT</sequence>
<reference evidence="2" key="1">
    <citation type="submission" date="2020-10" db="EMBL/GenBank/DDBJ databases">
        <authorList>
            <person name="Gilroy R."/>
        </authorList>
    </citation>
    <scope>NUCLEOTIDE SEQUENCE</scope>
    <source>
        <strain evidence="2">10192</strain>
    </source>
</reference>
<evidence type="ECO:0000259" key="1">
    <source>
        <dbReference type="PROSITE" id="PS50887"/>
    </source>
</evidence>
<dbReference type="InterPro" id="IPR011006">
    <property type="entry name" value="CheY-like_superfamily"/>
</dbReference>
<comment type="caution">
    <text evidence="2">The sequence shown here is derived from an EMBL/GenBank/DDBJ whole genome shotgun (WGS) entry which is preliminary data.</text>
</comment>
<evidence type="ECO:0000313" key="2">
    <source>
        <dbReference type="EMBL" id="MBO8431296.1"/>
    </source>
</evidence>
<gene>
    <name evidence="2" type="ORF">IAC76_07905</name>
</gene>
<name>A0A9D9DRV6_9BACT</name>
<dbReference type="AlphaFoldDB" id="A0A9D9DRV6"/>
<protein>
    <recommendedName>
        <fullName evidence="1">GGDEF domain-containing protein</fullName>
    </recommendedName>
</protein>
<dbReference type="PROSITE" id="PS50887">
    <property type="entry name" value="GGDEF"/>
    <property type="match status" value="1"/>
</dbReference>